<evidence type="ECO:0000313" key="1">
    <source>
        <dbReference type="EMBL" id="AKQ75826.1"/>
    </source>
</evidence>
<sequence length="94" mass="10531">MTNPTQAKYIGPVEQLKGCSALVRPCDLQHTLEVQFTDVNARSPNECAGKKDVTDLEQLMFGWHEMPLDHFEMKQAKAKKAPTPKAMVEEDDDG</sequence>
<gene>
    <name evidence="1" type="ORF">RDJLphi2_gp36</name>
</gene>
<dbReference type="Proteomes" id="UP000223793">
    <property type="component" value="Segment"/>
</dbReference>
<dbReference type="OrthoDB" id="34796at10239"/>
<dbReference type="EMBL" id="KT266805">
    <property type="protein sequence ID" value="AKQ75826.1"/>
    <property type="molecule type" value="Genomic_DNA"/>
</dbReference>
<keyword evidence="2" id="KW-1185">Reference proteome</keyword>
<protein>
    <submittedName>
        <fullName evidence="1">Uncharacterized protein</fullName>
    </submittedName>
</protein>
<evidence type="ECO:0000313" key="2">
    <source>
        <dbReference type="Proteomes" id="UP000223793"/>
    </source>
</evidence>
<reference evidence="2" key="1">
    <citation type="submission" date="2015-07" db="EMBL/GenBank/DDBJ databases">
        <title>Complete genome sequence of Roseophage RDJL phage 2, a siphovirus infects Roseobacter denitrificans OCh114.</title>
        <authorList>
            <person name="Liang Y."/>
            <person name="Zhang Y."/>
            <person name="Zhou C."/>
            <person name="Chen Z."/>
            <person name="Yang S."/>
        </authorList>
    </citation>
    <scope>NUCLEOTIDE SEQUENCE [LARGE SCALE GENOMIC DNA]</scope>
</reference>
<name>A0A0K0PVH0_9CAUD</name>
<organism evidence="1 2">
    <name type="scientific">Roseobacter phage RDJL Phi 2</name>
    <dbReference type="NCBI Taxonomy" id="1682380"/>
    <lineage>
        <taxon>Viruses</taxon>
        <taxon>Duplodnaviria</taxon>
        <taxon>Heunggongvirae</taxon>
        <taxon>Uroviricota</taxon>
        <taxon>Caudoviricetes</taxon>
        <taxon>Xiamenvirus</taxon>
        <taxon>Xiamenvirus RDJL2</taxon>
    </lineage>
</organism>
<accession>A0A0K0PVH0</accession>
<proteinExistence type="predicted"/>